<feature type="region of interest" description="Disordered" evidence="7">
    <location>
        <begin position="311"/>
        <end position="365"/>
    </location>
</feature>
<evidence type="ECO:0000256" key="4">
    <source>
        <dbReference type="ARBA" id="ARBA00022968"/>
    </source>
</evidence>
<dbReference type="PANTHER" id="PTHR32285">
    <property type="entry name" value="PROTEIN TRICHOME BIREFRINGENCE-LIKE 9-RELATED"/>
    <property type="match status" value="1"/>
</dbReference>
<dbReference type="Pfam" id="PF14416">
    <property type="entry name" value="PMR5N"/>
    <property type="match status" value="1"/>
</dbReference>
<proteinExistence type="inferred from homology"/>
<dbReference type="PANTHER" id="PTHR32285:SF22">
    <property type="entry name" value="PROTEIN TRICHOME BIREFRINGENCE"/>
    <property type="match status" value="1"/>
</dbReference>
<feature type="compositionally biased region" description="Gly residues" evidence="7">
    <location>
        <begin position="264"/>
        <end position="273"/>
    </location>
</feature>
<organism evidence="11 12">
    <name type="scientific">Amborella trichopoda</name>
    <dbReference type="NCBI Taxonomy" id="13333"/>
    <lineage>
        <taxon>Eukaryota</taxon>
        <taxon>Viridiplantae</taxon>
        <taxon>Streptophyta</taxon>
        <taxon>Embryophyta</taxon>
        <taxon>Tracheophyta</taxon>
        <taxon>Spermatophyta</taxon>
        <taxon>Magnoliopsida</taxon>
        <taxon>Amborellales</taxon>
        <taxon>Amborellaceae</taxon>
        <taxon>Amborella</taxon>
    </lineage>
</organism>
<dbReference type="GO" id="GO:0016020">
    <property type="term" value="C:membrane"/>
    <property type="evidence" value="ECO:0007669"/>
    <property type="project" value="UniProtKB-SubCell"/>
</dbReference>
<comment type="similarity">
    <text evidence="2">Belongs to the PC-esterase family. TBL subfamily.</text>
</comment>
<dbReference type="STRING" id="13333.W1PSV1"/>
<dbReference type="Proteomes" id="UP000017836">
    <property type="component" value="Unassembled WGS sequence"/>
</dbReference>
<dbReference type="InterPro" id="IPR025846">
    <property type="entry name" value="TBL_N"/>
</dbReference>
<name>W1PSV1_AMBTC</name>
<keyword evidence="3 8" id="KW-0812">Transmembrane</keyword>
<evidence type="ECO:0000256" key="7">
    <source>
        <dbReference type="SAM" id="MobiDB-lite"/>
    </source>
</evidence>
<keyword evidence="6 8" id="KW-0472">Membrane</keyword>
<evidence type="ECO:0000256" key="2">
    <source>
        <dbReference type="ARBA" id="ARBA00007727"/>
    </source>
</evidence>
<comment type="subcellular location">
    <subcellularLocation>
        <location evidence="1">Membrane</location>
        <topology evidence="1">Single-pass membrane protein</topology>
    </subcellularLocation>
</comment>
<evidence type="ECO:0000313" key="12">
    <source>
        <dbReference type="Proteomes" id="UP000017836"/>
    </source>
</evidence>
<protein>
    <submittedName>
        <fullName evidence="11">Uncharacterized protein</fullName>
    </submittedName>
</protein>
<feature type="domain" description="Trichome birefringence-like N-terminal" evidence="10">
    <location>
        <begin position="372"/>
        <end position="424"/>
    </location>
</feature>
<evidence type="ECO:0000256" key="6">
    <source>
        <dbReference type="ARBA" id="ARBA00023136"/>
    </source>
</evidence>
<feature type="region of interest" description="Disordered" evidence="7">
    <location>
        <begin position="143"/>
        <end position="282"/>
    </location>
</feature>
<dbReference type="HOGENOM" id="CLU_020953_5_0_1"/>
<gene>
    <name evidence="11" type="ORF">AMTR_s00024p00162030</name>
</gene>
<keyword evidence="4" id="KW-0735">Signal-anchor</keyword>
<evidence type="ECO:0000256" key="5">
    <source>
        <dbReference type="ARBA" id="ARBA00022989"/>
    </source>
</evidence>
<evidence type="ECO:0000259" key="10">
    <source>
        <dbReference type="Pfam" id="PF14416"/>
    </source>
</evidence>
<dbReference type="Pfam" id="PF13839">
    <property type="entry name" value="PC-Esterase"/>
    <property type="match status" value="1"/>
</dbReference>
<dbReference type="OMA" id="PESNINH"/>
<accession>W1PSV1</accession>
<feature type="transmembrane region" description="Helical" evidence="8">
    <location>
        <begin position="30"/>
        <end position="48"/>
    </location>
</feature>
<feature type="domain" description="Trichome birefringence-like C-terminal" evidence="9">
    <location>
        <begin position="425"/>
        <end position="710"/>
    </location>
</feature>
<dbReference type="GO" id="GO:0016413">
    <property type="term" value="F:O-acetyltransferase activity"/>
    <property type="evidence" value="ECO:0000318"/>
    <property type="project" value="GO_Central"/>
</dbReference>
<feature type="compositionally biased region" description="Basic and acidic residues" evidence="7">
    <location>
        <begin position="158"/>
        <end position="263"/>
    </location>
</feature>
<dbReference type="eggNOG" id="ENOG502QVEF">
    <property type="taxonomic scope" value="Eukaryota"/>
</dbReference>
<reference evidence="12" key="1">
    <citation type="journal article" date="2013" name="Science">
        <title>The Amborella genome and the evolution of flowering plants.</title>
        <authorList>
            <consortium name="Amborella Genome Project"/>
        </authorList>
    </citation>
    <scope>NUCLEOTIDE SEQUENCE [LARGE SCALE GENOMIC DNA]</scope>
</reference>
<evidence type="ECO:0000256" key="3">
    <source>
        <dbReference type="ARBA" id="ARBA00022692"/>
    </source>
</evidence>
<dbReference type="EMBL" id="KI392710">
    <property type="protein sequence ID" value="ERN11118.1"/>
    <property type="molecule type" value="Genomic_DNA"/>
</dbReference>
<dbReference type="GO" id="GO:0005794">
    <property type="term" value="C:Golgi apparatus"/>
    <property type="evidence" value="ECO:0000318"/>
    <property type="project" value="GO_Central"/>
</dbReference>
<dbReference type="InterPro" id="IPR029962">
    <property type="entry name" value="TBL"/>
</dbReference>
<evidence type="ECO:0000259" key="9">
    <source>
        <dbReference type="Pfam" id="PF13839"/>
    </source>
</evidence>
<dbReference type="AlphaFoldDB" id="W1PSV1"/>
<evidence type="ECO:0000256" key="8">
    <source>
        <dbReference type="SAM" id="Phobius"/>
    </source>
</evidence>
<dbReference type="Gramene" id="ERN11118">
    <property type="protein sequence ID" value="ERN11118"/>
    <property type="gene ID" value="AMTR_s00024p00162030"/>
</dbReference>
<keyword evidence="5 8" id="KW-1133">Transmembrane helix</keyword>
<evidence type="ECO:0000313" key="11">
    <source>
        <dbReference type="EMBL" id="ERN11118.1"/>
    </source>
</evidence>
<dbReference type="InterPro" id="IPR026057">
    <property type="entry name" value="TBL_C"/>
</dbReference>
<evidence type="ECO:0000256" key="1">
    <source>
        <dbReference type="ARBA" id="ARBA00004167"/>
    </source>
</evidence>
<keyword evidence="12" id="KW-1185">Reference proteome</keyword>
<sequence>MDALRKLFKGGLGMELKTLATALKTTRTMIFAYGFMFAFISCTALIAFNSSGNASLWLSNIFWSRSGTDSSSSSLSSSSSSSQLSSFFSYIFPQNQAPTSAKLDDSLGMGSSGNVFAGKSDVSPSPAPIPARFHQDPGIVIEKSEGAPSSSLKTVRNGSDDGRTRSHEAENGKVSAEKEKVSVEEEKTKAKHEKVPAQKGKVSTEKGKVSGEKGEKVSSEKGKVSTEKGKVSGEKGEKVSSEKGKVSNEKEKVSAKKGKDLAGKGEGLAGRNGGNSSATSNPAVKATVLANKTLNQPGKVGEFSGNETLISKTEGKDATNSSTVHKGKGGASNFTSVLVKKDGGKNGVAANDGRKNSSPASDGRKKLDDLRDCDLFDGKWVKDDSYPLYPAGSCPHIDESFNCFLNQRPDNAYEKLRWQPKKCSIPRLNGTDFLRRLRGKRLVFVGDSLNRNMWESLVCTLRHTIADKSRVYEASGRREFRTEGFYAFRFIDYNCSVEFVRSPFLVQEWEIPEPNGTMKETLRLDIIENSASKYKNADIIVFNTGHWWTHEKTSRGKDYYQEGNHVYGELNVVDAYRKALKTWAKWVDINVNPKKTQVFFRGYSASHFSGGQWNSGGQCHKETEPIYKEKYLTMYPPKMRVLESVMREMKTPVFYLNITRMTDYRKDAHPSVYRKKNLTPEERTSPERFQDCSHWCLPGVPDIWNELLYAAILKREVN</sequence>
<feature type="compositionally biased region" description="Polar residues" evidence="7">
    <location>
        <begin position="147"/>
        <end position="157"/>
    </location>
</feature>